<protein>
    <submittedName>
        <fullName evidence="1">DUF455 domain-containing protein</fullName>
    </submittedName>
</protein>
<name>A0A7H9CHZ7_9BACT</name>
<dbReference type="PANTHER" id="PTHR42782">
    <property type="entry name" value="SI:CH73-314G15.3"/>
    <property type="match status" value="1"/>
</dbReference>
<dbReference type="InterPro" id="IPR007402">
    <property type="entry name" value="DUF455"/>
</dbReference>
<dbReference type="PIRSF" id="PIRSF012318">
    <property type="entry name" value="UCP012318"/>
    <property type="match status" value="1"/>
</dbReference>
<dbReference type="Proteomes" id="UP000509414">
    <property type="component" value="Chromosome"/>
</dbReference>
<dbReference type="InterPro" id="IPR009078">
    <property type="entry name" value="Ferritin-like_SF"/>
</dbReference>
<reference evidence="1 2" key="1">
    <citation type="submission" date="2020-02" db="EMBL/GenBank/DDBJ databases">
        <title>Complete genome sequence of the novel Campylobacter species Candidatus Campylobacter infans.</title>
        <authorList>
            <person name="Duim B."/>
            <person name="Zomer A."/>
            <person name="van der Graaf L."/>
            <person name="Wagenaar J."/>
        </authorList>
    </citation>
    <scope>NUCLEOTIDE SEQUENCE [LARGE SCALE GENOMIC DNA]</scope>
    <source>
        <strain evidence="1 2">19S00001</strain>
    </source>
</reference>
<dbReference type="CDD" id="cd00657">
    <property type="entry name" value="Ferritin_like"/>
    <property type="match status" value="1"/>
</dbReference>
<evidence type="ECO:0000313" key="2">
    <source>
        <dbReference type="Proteomes" id="UP000509414"/>
    </source>
</evidence>
<organism evidence="1 2">
    <name type="scientific">Candidatus Campylobacter infans</name>
    <dbReference type="NCBI Taxonomy" id="2561898"/>
    <lineage>
        <taxon>Bacteria</taxon>
        <taxon>Pseudomonadati</taxon>
        <taxon>Campylobacterota</taxon>
        <taxon>Epsilonproteobacteria</taxon>
        <taxon>Campylobacterales</taxon>
        <taxon>Campylobacteraceae</taxon>
        <taxon>Campylobacter</taxon>
    </lineage>
</organism>
<keyword evidence="2" id="KW-1185">Reference proteome</keyword>
<dbReference type="RefSeq" id="WP_179975513.1">
    <property type="nucleotide sequence ID" value="NZ_CP049075.1"/>
</dbReference>
<sequence length="286" mass="32916">MEFFNLIWLCENEGNFKRKQEIFNELYQAFKNGDFDEYISFLNTTSTENIKKFQNKLNQNELTKPSYAGFCEVYSLQDLPRIKADKKALLLHSIAHIEYSAIDIALDSACAFAGLPREYYANWLEVADDEMRHFGWLCAMLEKYGLKYGDLPVHNGLFVATKRTRHSLLDKMAILPRHMEANGLDSNLNLREKMSANDELKPILERIASEEITHVIKGDKWFKYACIKDGINPAKWLDIVLSYYPKAFNNSRRIDESSRLQCGFSSAELANIKALGQQSKQNSAQT</sequence>
<dbReference type="SUPFAM" id="SSF47240">
    <property type="entry name" value="Ferritin-like"/>
    <property type="match status" value="1"/>
</dbReference>
<proteinExistence type="predicted"/>
<gene>
    <name evidence="1" type="ORF">CINF_0334</name>
</gene>
<dbReference type="AlphaFoldDB" id="A0A7H9CHZ7"/>
<evidence type="ECO:0000313" key="1">
    <source>
        <dbReference type="EMBL" id="QLI04878.1"/>
    </source>
</evidence>
<dbReference type="PANTHER" id="PTHR42782:SF4">
    <property type="entry name" value="DUF455 DOMAIN-CONTAINING PROTEIN"/>
    <property type="match status" value="1"/>
</dbReference>
<dbReference type="KEGG" id="cinf:CINF_0334"/>
<dbReference type="EMBL" id="CP049075">
    <property type="protein sequence ID" value="QLI04878.1"/>
    <property type="molecule type" value="Genomic_DNA"/>
</dbReference>
<dbReference type="InterPro" id="IPR011197">
    <property type="entry name" value="UCP012318"/>
</dbReference>
<accession>A0A7H9CHZ7</accession>
<dbReference type="Pfam" id="PF04305">
    <property type="entry name" value="DUF455"/>
    <property type="match status" value="1"/>
</dbReference>